<name>A0A6C0DAH0_9ZZZZ</name>
<proteinExistence type="predicted"/>
<protein>
    <recommendedName>
        <fullName evidence="2">Glycosyltransferase</fullName>
    </recommendedName>
</protein>
<evidence type="ECO:0008006" key="2">
    <source>
        <dbReference type="Google" id="ProtNLM"/>
    </source>
</evidence>
<evidence type="ECO:0000313" key="1">
    <source>
        <dbReference type="EMBL" id="QHT13413.1"/>
    </source>
</evidence>
<reference evidence="1" key="1">
    <citation type="journal article" date="2020" name="Nature">
        <title>Giant virus diversity and host interactions through global metagenomics.</title>
        <authorList>
            <person name="Schulz F."/>
            <person name="Roux S."/>
            <person name="Paez-Espino D."/>
            <person name="Jungbluth S."/>
            <person name="Walsh D.A."/>
            <person name="Denef V.J."/>
            <person name="McMahon K.D."/>
            <person name="Konstantinidis K.T."/>
            <person name="Eloe-Fadrosh E.A."/>
            <person name="Kyrpides N.C."/>
            <person name="Woyke T."/>
        </authorList>
    </citation>
    <scope>NUCLEOTIDE SEQUENCE</scope>
    <source>
        <strain evidence="1">GVMAG-M-3300023174-131</strain>
    </source>
</reference>
<organism evidence="1">
    <name type="scientific">viral metagenome</name>
    <dbReference type="NCBI Taxonomy" id="1070528"/>
    <lineage>
        <taxon>unclassified sequences</taxon>
        <taxon>metagenomes</taxon>
        <taxon>organismal metagenomes</taxon>
    </lineage>
</organism>
<dbReference type="AlphaFoldDB" id="A0A6C0DAH0"/>
<dbReference type="EMBL" id="MN739567">
    <property type="protein sequence ID" value="QHT13413.1"/>
    <property type="molecule type" value="Genomic_DNA"/>
</dbReference>
<sequence>MLIILFLIFIFIIIYLNTLKIKENDKVPKDILTRPANKLLNYNKETILLCYFRDYIYLCDWINSNFKDIKLLIYDNDEQVFDKKNTYYISLRYIPLLPNSLPELNLDKKYRDKLPMHWSITPRINSGGKVGFINLEHLTNKYNLDYNEKYLLPDIDVYDYSLDNIKIFGRGIYIPYKNNFIESIQLKSLININKKFDISFVGTPSDRRSKILYKLIELGYKVDIIDTFGKDRDTRIGASKLLLNIHLEDEWIIYEALRCERWRFVGMPILSEKCISPLPDGIIECEYDKIIDKVKEILPL</sequence>
<accession>A0A6C0DAH0</accession>